<dbReference type="AlphaFoldDB" id="A0A9J6GML9"/>
<dbReference type="InterPro" id="IPR036397">
    <property type="entry name" value="RNaseH_sf"/>
</dbReference>
<evidence type="ECO:0000313" key="4">
    <source>
        <dbReference type="Proteomes" id="UP000821853"/>
    </source>
</evidence>
<dbReference type="InterPro" id="IPR038717">
    <property type="entry name" value="Tc1-like_DDE_dom"/>
</dbReference>
<feature type="compositionally biased region" description="Low complexity" evidence="1">
    <location>
        <begin position="262"/>
        <end position="273"/>
    </location>
</feature>
<keyword evidence="4" id="KW-1185">Reference proteome</keyword>
<dbReference type="VEuPathDB" id="VectorBase:HLOH_056876"/>
<dbReference type="Proteomes" id="UP000821853">
    <property type="component" value="Chromosome 8"/>
</dbReference>
<reference evidence="3 4" key="1">
    <citation type="journal article" date="2020" name="Cell">
        <title>Large-Scale Comparative Analyses of Tick Genomes Elucidate Their Genetic Diversity and Vector Capacities.</title>
        <authorList>
            <consortium name="Tick Genome and Microbiome Consortium (TIGMIC)"/>
            <person name="Jia N."/>
            <person name="Wang J."/>
            <person name="Shi W."/>
            <person name="Du L."/>
            <person name="Sun Y."/>
            <person name="Zhan W."/>
            <person name="Jiang J.F."/>
            <person name="Wang Q."/>
            <person name="Zhang B."/>
            <person name="Ji P."/>
            <person name="Bell-Sakyi L."/>
            <person name="Cui X.M."/>
            <person name="Yuan T.T."/>
            <person name="Jiang B.G."/>
            <person name="Yang W.F."/>
            <person name="Lam T.T."/>
            <person name="Chang Q.C."/>
            <person name="Ding S.J."/>
            <person name="Wang X.J."/>
            <person name="Zhu J.G."/>
            <person name="Ruan X.D."/>
            <person name="Zhao L."/>
            <person name="Wei J.T."/>
            <person name="Ye R.Z."/>
            <person name="Que T.C."/>
            <person name="Du C.H."/>
            <person name="Zhou Y.H."/>
            <person name="Cheng J.X."/>
            <person name="Dai P.F."/>
            <person name="Guo W.B."/>
            <person name="Han X.H."/>
            <person name="Huang E.J."/>
            <person name="Li L.F."/>
            <person name="Wei W."/>
            <person name="Gao Y.C."/>
            <person name="Liu J.Z."/>
            <person name="Shao H.Z."/>
            <person name="Wang X."/>
            <person name="Wang C.C."/>
            <person name="Yang T.C."/>
            <person name="Huo Q.B."/>
            <person name="Li W."/>
            <person name="Chen H.Y."/>
            <person name="Chen S.E."/>
            <person name="Zhou L.G."/>
            <person name="Ni X.B."/>
            <person name="Tian J.H."/>
            <person name="Sheng Y."/>
            <person name="Liu T."/>
            <person name="Pan Y.S."/>
            <person name="Xia L.Y."/>
            <person name="Li J."/>
            <person name="Zhao F."/>
            <person name="Cao W.C."/>
        </authorList>
    </citation>
    <scope>NUCLEOTIDE SEQUENCE [LARGE SCALE GENOMIC DNA]</scope>
    <source>
        <strain evidence="3">HaeL-2018</strain>
    </source>
</reference>
<evidence type="ECO:0000256" key="1">
    <source>
        <dbReference type="SAM" id="MobiDB-lite"/>
    </source>
</evidence>
<dbReference type="EMBL" id="JABSTR010000010">
    <property type="protein sequence ID" value="KAH9379726.1"/>
    <property type="molecule type" value="Genomic_DNA"/>
</dbReference>
<organism evidence="3 4">
    <name type="scientific">Haemaphysalis longicornis</name>
    <name type="common">Bush tick</name>
    <dbReference type="NCBI Taxonomy" id="44386"/>
    <lineage>
        <taxon>Eukaryota</taxon>
        <taxon>Metazoa</taxon>
        <taxon>Ecdysozoa</taxon>
        <taxon>Arthropoda</taxon>
        <taxon>Chelicerata</taxon>
        <taxon>Arachnida</taxon>
        <taxon>Acari</taxon>
        <taxon>Parasitiformes</taxon>
        <taxon>Ixodida</taxon>
        <taxon>Ixodoidea</taxon>
        <taxon>Ixodidae</taxon>
        <taxon>Haemaphysalinae</taxon>
        <taxon>Haemaphysalis</taxon>
    </lineage>
</organism>
<sequence>MDKTWVNASHTTSRVWVDETVERYDQAKRRGLSTGLKNPSGRGGRLIVIHCGNENGFVEGAGVVFRAKKGTRDYHEEMNGAHFEKWLTETLLPRLPSNSVIVIDNALYHSVKDNKVPRMSSLKKDMQDWLTQNGIAWTQGMVKAELMQLVERVPTRWDTYRVDCIVEAAGHKVLRAPPYHCQLNPIELIWGDMKGFFAQENRTFKMQLLEDLVWKGINQVTAAKWKANVQHTENEEKKMAKLHHIIDNVVDNISPVVINMQGDGSSDDTSMSDGDLECEPLSWD</sequence>
<dbReference type="Pfam" id="PF13358">
    <property type="entry name" value="DDE_3"/>
    <property type="match status" value="1"/>
</dbReference>
<dbReference type="OMA" id="RDYHEEM"/>
<feature type="domain" description="Tc1-like transposase DDE" evidence="2">
    <location>
        <begin position="74"/>
        <end position="204"/>
    </location>
</feature>
<dbReference type="PANTHER" id="PTHR33939:SF1">
    <property type="entry name" value="DUF4371 DOMAIN-CONTAINING PROTEIN"/>
    <property type="match status" value="1"/>
</dbReference>
<evidence type="ECO:0000313" key="3">
    <source>
        <dbReference type="EMBL" id="KAH9379726.1"/>
    </source>
</evidence>
<proteinExistence type="predicted"/>
<name>A0A9J6GML9_HAELO</name>
<dbReference type="Gene3D" id="3.30.420.10">
    <property type="entry name" value="Ribonuclease H-like superfamily/Ribonuclease H"/>
    <property type="match status" value="1"/>
</dbReference>
<comment type="caution">
    <text evidence="3">The sequence shown here is derived from an EMBL/GenBank/DDBJ whole genome shotgun (WGS) entry which is preliminary data.</text>
</comment>
<evidence type="ECO:0000259" key="2">
    <source>
        <dbReference type="Pfam" id="PF13358"/>
    </source>
</evidence>
<dbReference type="GO" id="GO:0003676">
    <property type="term" value="F:nucleic acid binding"/>
    <property type="evidence" value="ECO:0007669"/>
    <property type="project" value="InterPro"/>
</dbReference>
<feature type="region of interest" description="Disordered" evidence="1">
    <location>
        <begin position="261"/>
        <end position="284"/>
    </location>
</feature>
<dbReference type="OrthoDB" id="6506023at2759"/>
<protein>
    <recommendedName>
        <fullName evidence="2">Tc1-like transposase DDE domain-containing protein</fullName>
    </recommendedName>
</protein>
<dbReference type="PANTHER" id="PTHR33939">
    <property type="entry name" value="PROTEIN CBG22215"/>
    <property type="match status" value="1"/>
</dbReference>
<accession>A0A9J6GML9</accession>
<gene>
    <name evidence="3" type="ORF">HPB48_000254</name>
</gene>